<feature type="non-terminal residue" evidence="1">
    <location>
        <position position="151"/>
    </location>
</feature>
<proteinExistence type="predicted"/>
<reference evidence="1" key="1">
    <citation type="submission" date="2021-08" db="EMBL/GenBank/DDBJ databases">
        <title>WGS assembly of Ceratopteris richardii.</title>
        <authorList>
            <person name="Marchant D.B."/>
            <person name="Chen G."/>
            <person name="Jenkins J."/>
            <person name="Shu S."/>
            <person name="Leebens-Mack J."/>
            <person name="Grimwood J."/>
            <person name="Schmutz J."/>
            <person name="Soltis P."/>
            <person name="Soltis D."/>
            <person name="Chen Z.-H."/>
        </authorList>
    </citation>
    <scope>NUCLEOTIDE SEQUENCE</scope>
    <source>
        <strain evidence="1">Whitten #5841</strain>
        <tissue evidence="1">Leaf</tissue>
    </source>
</reference>
<name>A0A8T2UW25_CERRI</name>
<dbReference type="OrthoDB" id="1930918at2759"/>
<accession>A0A8T2UW25</accession>
<protein>
    <submittedName>
        <fullName evidence="1">Uncharacterized protein</fullName>
    </submittedName>
</protein>
<evidence type="ECO:0000313" key="2">
    <source>
        <dbReference type="Proteomes" id="UP000825935"/>
    </source>
</evidence>
<gene>
    <name evidence="1" type="ORF">KP509_04G107800</name>
</gene>
<evidence type="ECO:0000313" key="1">
    <source>
        <dbReference type="EMBL" id="KAH7440451.1"/>
    </source>
</evidence>
<dbReference type="Proteomes" id="UP000825935">
    <property type="component" value="Chromosome 4"/>
</dbReference>
<dbReference type="AlphaFoldDB" id="A0A8T2UW25"/>
<keyword evidence="2" id="KW-1185">Reference proteome</keyword>
<comment type="caution">
    <text evidence="1">The sequence shown here is derived from an EMBL/GenBank/DDBJ whole genome shotgun (WGS) entry which is preliminary data.</text>
</comment>
<dbReference type="PANTHER" id="PTHR46880:SF5">
    <property type="entry name" value="DUF4371 DOMAIN-CONTAINING PROTEIN"/>
    <property type="match status" value="1"/>
</dbReference>
<dbReference type="EMBL" id="CM035409">
    <property type="protein sequence ID" value="KAH7440451.1"/>
    <property type="molecule type" value="Genomic_DNA"/>
</dbReference>
<sequence>MGVHCIAHKQALATKDGFATHPHIFAFVDKVANKIYSWLGKSSKRHEELWKIMHEYDMLDTRALHIHSIRWLSRGQVTERLVQFMPAILHQWEHGEKRWYKSITIFVVQLMIHFLAGVLNELNKLNMEFHRHDMDFTIISALLDFTIEKLK</sequence>
<organism evidence="1 2">
    <name type="scientific">Ceratopteris richardii</name>
    <name type="common">Triangle waterfern</name>
    <dbReference type="NCBI Taxonomy" id="49495"/>
    <lineage>
        <taxon>Eukaryota</taxon>
        <taxon>Viridiplantae</taxon>
        <taxon>Streptophyta</taxon>
        <taxon>Embryophyta</taxon>
        <taxon>Tracheophyta</taxon>
        <taxon>Polypodiopsida</taxon>
        <taxon>Polypodiidae</taxon>
        <taxon>Polypodiales</taxon>
        <taxon>Pteridineae</taxon>
        <taxon>Pteridaceae</taxon>
        <taxon>Parkerioideae</taxon>
        <taxon>Ceratopteris</taxon>
    </lineage>
</organism>
<dbReference type="PANTHER" id="PTHR46880">
    <property type="entry name" value="RAS-ASSOCIATING DOMAIN-CONTAINING PROTEIN"/>
    <property type="match status" value="1"/>
</dbReference>